<dbReference type="Gene3D" id="3.10.560.10">
    <property type="entry name" value="Outer membrane lipoprotein wza domain like"/>
    <property type="match status" value="1"/>
</dbReference>
<evidence type="ECO:0000256" key="2">
    <source>
        <dbReference type="SAM" id="Phobius"/>
    </source>
</evidence>
<dbReference type="RefSeq" id="WP_146928648.1">
    <property type="nucleotide sequence ID" value="NZ_CBCSHZ010000002.1"/>
</dbReference>
<reference evidence="4 5" key="1">
    <citation type="submission" date="2019-08" db="EMBL/GenBank/DDBJ databases">
        <title>Genome sequence of Gillisia hiemivivida IC154 (type strain).</title>
        <authorList>
            <person name="Bowman J.P."/>
        </authorList>
    </citation>
    <scope>NUCLEOTIDE SEQUENCE [LARGE SCALE GENOMIC DNA]</scope>
    <source>
        <strain evidence="4 5">IC154</strain>
    </source>
</reference>
<evidence type="ECO:0000256" key="1">
    <source>
        <dbReference type="ARBA" id="ARBA00022729"/>
    </source>
</evidence>
<evidence type="ECO:0000259" key="3">
    <source>
        <dbReference type="Pfam" id="PF02563"/>
    </source>
</evidence>
<name>A0A5C6ZXW0_9FLAO</name>
<organism evidence="4 5">
    <name type="scientific">Gillisia hiemivivida</name>
    <dbReference type="NCBI Taxonomy" id="291190"/>
    <lineage>
        <taxon>Bacteria</taxon>
        <taxon>Pseudomonadati</taxon>
        <taxon>Bacteroidota</taxon>
        <taxon>Flavobacteriia</taxon>
        <taxon>Flavobacteriales</taxon>
        <taxon>Flavobacteriaceae</taxon>
        <taxon>Gillisia</taxon>
    </lineage>
</organism>
<dbReference type="Proteomes" id="UP000321367">
    <property type="component" value="Unassembled WGS sequence"/>
</dbReference>
<dbReference type="PANTHER" id="PTHR33619:SF3">
    <property type="entry name" value="POLYSACCHARIDE EXPORT PROTEIN GFCE-RELATED"/>
    <property type="match status" value="1"/>
</dbReference>
<dbReference type="Gene3D" id="3.30.1950.10">
    <property type="entry name" value="wza like domain"/>
    <property type="match status" value="1"/>
</dbReference>
<evidence type="ECO:0000313" key="5">
    <source>
        <dbReference type="Proteomes" id="UP000321367"/>
    </source>
</evidence>
<proteinExistence type="predicted"/>
<dbReference type="EMBL" id="VORY01000001">
    <property type="protein sequence ID" value="TXD95755.1"/>
    <property type="molecule type" value="Genomic_DNA"/>
</dbReference>
<dbReference type="PROSITE" id="PS51257">
    <property type="entry name" value="PROKAR_LIPOPROTEIN"/>
    <property type="match status" value="1"/>
</dbReference>
<dbReference type="Pfam" id="PF02563">
    <property type="entry name" value="Poly_export"/>
    <property type="match status" value="1"/>
</dbReference>
<feature type="transmembrane region" description="Helical" evidence="2">
    <location>
        <begin position="245"/>
        <end position="263"/>
    </location>
</feature>
<keyword evidence="5" id="KW-1185">Reference proteome</keyword>
<evidence type="ECO:0000313" key="4">
    <source>
        <dbReference type="EMBL" id="TXD95755.1"/>
    </source>
</evidence>
<dbReference type="OrthoDB" id="662756at2"/>
<dbReference type="InterPro" id="IPR003715">
    <property type="entry name" value="Poly_export_N"/>
</dbReference>
<accession>A0A5C6ZXW0</accession>
<keyword evidence="2" id="KW-1133">Transmembrane helix</keyword>
<protein>
    <submittedName>
        <fullName evidence="4">Polysaccharide export protein</fullName>
    </submittedName>
</protein>
<dbReference type="AlphaFoldDB" id="A0A5C6ZXW0"/>
<dbReference type="InterPro" id="IPR049712">
    <property type="entry name" value="Poly_export"/>
</dbReference>
<dbReference type="PANTHER" id="PTHR33619">
    <property type="entry name" value="POLYSACCHARIDE EXPORT PROTEIN GFCE-RELATED"/>
    <property type="match status" value="1"/>
</dbReference>
<gene>
    <name evidence="4" type="ORF">ES724_01650</name>
</gene>
<dbReference type="GO" id="GO:0015159">
    <property type="term" value="F:polysaccharide transmembrane transporter activity"/>
    <property type="evidence" value="ECO:0007669"/>
    <property type="project" value="InterPro"/>
</dbReference>
<feature type="domain" description="Polysaccharide export protein N-terminal" evidence="3">
    <location>
        <begin position="46"/>
        <end position="146"/>
    </location>
</feature>
<keyword evidence="2" id="KW-0812">Transmembrane</keyword>
<keyword evidence="2" id="KW-0472">Membrane</keyword>
<sequence>MKFSNIFPKVILALLATLSITSCVSRKEITYFQGLDEIQEKVSESKNGLQISPNDLLTISVSAYNMEAAMPFNLPVVGASIGGADAGLRVAGTPQLQPFLVDSDGNIEFPQLGTVQVAGLNRQQLSAKLKASISEYVKEPIVNVRIVNFQVSVLGEVNRPGTFSVQDEYLSLPKALGLAGDMSIYGQRKNVLVMRETNGAKTYAYLDMTDANIVNSPFYYLQQNDVVYIEPNNALKQGASYNRNASVYISVASVLISLIVLIAR</sequence>
<comment type="caution">
    <text evidence="4">The sequence shown here is derived from an EMBL/GenBank/DDBJ whole genome shotgun (WGS) entry which is preliminary data.</text>
</comment>
<keyword evidence="1" id="KW-0732">Signal</keyword>